<dbReference type="InterPro" id="IPR036390">
    <property type="entry name" value="WH_DNA-bd_sf"/>
</dbReference>
<dbReference type="InterPro" id="IPR019885">
    <property type="entry name" value="Tscrpt_reg_HTH_AsnC-type_CS"/>
</dbReference>
<dbReference type="PANTHER" id="PTHR30154">
    <property type="entry name" value="LEUCINE-RESPONSIVE REGULATORY PROTEIN"/>
    <property type="match status" value="1"/>
</dbReference>
<evidence type="ECO:0000313" key="6">
    <source>
        <dbReference type="Proteomes" id="UP000186940"/>
    </source>
</evidence>
<dbReference type="InterPro" id="IPR019888">
    <property type="entry name" value="Tscrpt_reg_AsnC-like"/>
</dbReference>
<dbReference type="Proteomes" id="UP000186940">
    <property type="component" value="Unassembled WGS sequence"/>
</dbReference>
<dbReference type="SUPFAM" id="SSF54909">
    <property type="entry name" value="Dimeric alpha+beta barrel"/>
    <property type="match status" value="1"/>
</dbReference>
<evidence type="ECO:0000256" key="1">
    <source>
        <dbReference type="ARBA" id="ARBA00023015"/>
    </source>
</evidence>
<sequence length="150" mass="17090">MTQKIDDLDVKVIRELKKDARTSYREISERLGVSEGTVYNRVQKMREIGVIKRFIPEIDYSKLGYDLAVLIGIRVDGGYLGEVEKVLASEPNVSAVFDVTGDYDTMVIAKFRGREELNDLVKRVLAVPHVRRTHTMLVLNTVKEEHGIEI</sequence>
<comment type="caution">
    <text evidence="5">The sequence shown here is derived from an EMBL/GenBank/DDBJ whole genome shotgun (WGS) entry which is preliminary data.</text>
</comment>
<dbReference type="InterPro" id="IPR036388">
    <property type="entry name" value="WH-like_DNA-bd_sf"/>
</dbReference>
<dbReference type="InterPro" id="IPR011991">
    <property type="entry name" value="ArsR-like_HTH"/>
</dbReference>
<dbReference type="AlphaFoldDB" id="A0A1F2PA09"/>
<dbReference type="PROSITE" id="PS00519">
    <property type="entry name" value="HTH_ASNC_1"/>
    <property type="match status" value="1"/>
</dbReference>
<proteinExistence type="predicted"/>
<dbReference type="GO" id="GO:0043565">
    <property type="term" value="F:sequence-specific DNA binding"/>
    <property type="evidence" value="ECO:0007669"/>
    <property type="project" value="InterPro"/>
</dbReference>
<dbReference type="Pfam" id="PF13412">
    <property type="entry name" value="HTH_24"/>
    <property type="match status" value="1"/>
</dbReference>
<keyword evidence="1" id="KW-0805">Transcription regulation</keyword>
<dbReference type="GO" id="GO:0005829">
    <property type="term" value="C:cytosol"/>
    <property type="evidence" value="ECO:0007669"/>
    <property type="project" value="TreeGrafter"/>
</dbReference>
<gene>
    <name evidence="5" type="ORF">SCAL_000703</name>
</gene>
<accession>A0A1F2PA09</accession>
<protein>
    <submittedName>
        <fullName evidence="5">AsnC family transcriptional regulator</fullName>
    </submittedName>
</protein>
<dbReference type="InterPro" id="IPR011008">
    <property type="entry name" value="Dimeric_a/b-barrel"/>
</dbReference>
<evidence type="ECO:0000313" key="5">
    <source>
        <dbReference type="EMBL" id="OFV68063.1"/>
    </source>
</evidence>
<dbReference type="EMBL" id="LYOS01000002">
    <property type="protein sequence ID" value="OFV68063.1"/>
    <property type="molecule type" value="Genomic_DNA"/>
</dbReference>
<keyword evidence="6" id="KW-1185">Reference proteome</keyword>
<keyword evidence="2" id="KW-0238">DNA-binding</keyword>
<evidence type="ECO:0000259" key="4">
    <source>
        <dbReference type="PROSITE" id="PS50956"/>
    </source>
</evidence>
<dbReference type="STRING" id="1838285.SCAL_000703"/>
<dbReference type="CDD" id="cd00090">
    <property type="entry name" value="HTH_ARSR"/>
    <property type="match status" value="1"/>
</dbReference>
<dbReference type="SUPFAM" id="SSF46785">
    <property type="entry name" value="Winged helix' DNA-binding domain"/>
    <property type="match status" value="1"/>
</dbReference>
<evidence type="ECO:0000256" key="3">
    <source>
        <dbReference type="ARBA" id="ARBA00023163"/>
    </source>
</evidence>
<name>A0A1F2PA09_9EURY</name>
<dbReference type="Gene3D" id="3.30.70.920">
    <property type="match status" value="1"/>
</dbReference>
<evidence type="ECO:0000256" key="2">
    <source>
        <dbReference type="ARBA" id="ARBA00023125"/>
    </source>
</evidence>
<dbReference type="GO" id="GO:0043200">
    <property type="term" value="P:response to amino acid"/>
    <property type="evidence" value="ECO:0007669"/>
    <property type="project" value="TreeGrafter"/>
</dbReference>
<dbReference type="SMART" id="SM00344">
    <property type="entry name" value="HTH_ASNC"/>
    <property type="match status" value="1"/>
</dbReference>
<keyword evidence="3" id="KW-0804">Transcription</keyword>
<dbReference type="PRINTS" id="PR00033">
    <property type="entry name" value="HTHASNC"/>
</dbReference>
<reference evidence="5" key="1">
    <citation type="submission" date="2016-05" db="EMBL/GenBank/DDBJ databases">
        <title>Microbial consortia oxidize butane by reversing methanogenesis.</title>
        <authorList>
            <person name="Laso-Perez R."/>
            <person name="Richter M."/>
            <person name="Wegener G."/>
            <person name="Musat F."/>
        </authorList>
    </citation>
    <scope>NUCLEOTIDE SEQUENCE [LARGE SCALE GENOMIC DNA]</scope>
    <source>
        <strain evidence="5">BOX2</strain>
    </source>
</reference>
<dbReference type="Pfam" id="PF01037">
    <property type="entry name" value="AsnC_trans_reg"/>
    <property type="match status" value="1"/>
</dbReference>
<dbReference type="PROSITE" id="PS50956">
    <property type="entry name" value="HTH_ASNC_2"/>
    <property type="match status" value="1"/>
</dbReference>
<dbReference type="InterPro" id="IPR019887">
    <property type="entry name" value="Tscrpt_reg_AsnC/Lrp_C"/>
</dbReference>
<organism evidence="5 6">
    <name type="scientific">Candidatus Syntropharchaeum caldarium</name>
    <dbReference type="NCBI Taxonomy" id="1838285"/>
    <lineage>
        <taxon>Archaea</taxon>
        <taxon>Methanobacteriati</taxon>
        <taxon>Methanobacteriota</taxon>
        <taxon>Stenosarchaea group</taxon>
        <taxon>Methanomicrobia</taxon>
        <taxon>Methanosarcinales</taxon>
        <taxon>ANME-2 cluster</taxon>
        <taxon>Candidatus Syntropharchaeum</taxon>
    </lineage>
</organism>
<feature type="domain" description="HTH asnC-type" evidence="4">
    <location>
        <begin position="5"/>
        <end position="66"/>
    </location>
</feature>
<dbReference type="PANTHER" id="PTHR30154:SF34">
    <property type="entry name" value="TRANSCRIPTIONAL REGULATOR AZLB"/>
    <property type="match status" value="1"/>
</dbReference>
<dbReference type="InterPro" id="IPR000485">
    <property type="entry name" value="AsnC-type_HTH_dom"/>
</dbReference>
<dbReference type="Gene3D" id="1.10.10.10">
    <property type="entry name" value="Winged helix-like DNA-binding domain superfamily/Winged helix DNA-binding domain"/>
    <property type="match status" value="1"/>
</dbReference>